<dbReference type="InterPro" id="IPR049555">
    <property type="entry name" value="GDT1-like_CS"/>
</dbReference>
<evidence type="ECO:0000256" key="2">
    <source>
        <dbReference type="ARBA" id="ARBA00009190"/>
    </source>
</evidence>
<dbReference type="PANTHER" id="PTHR12608">
    <property type="entry name" value="TRANSMEMBRANE PROTEIN HTP-1 RELATED"/>
    <property type="match status" value="1"/>
</dbReference>
<evidence type="ECO:0000256" key="4">
    <source>
        <dbReference type="ARBA" id="ARBA00022989"/>
    </source>
</evidence>
<feature type="transmembrane region" description="Helical" evidence="6">
    <location>
        <begin position="138"/>
        <end position="156"/>
    </location>
</feature>
<keyword evidence="4 6" id="KW-1133">Transmembrane helix</keyword>
<reference evidence="7" key="1">
    <citation type="journal article" date="2021" name="Sci. Adv.">
        <title>The American lobster genome reveals insights on longevity, neural, and immune adaptations.</title>
        <authorList>
            <person name="Polinski J.M."/>
            <person name="Zimin A.V."/>
            <person name="Clark K.F."/>
            <person name="Kohn A.B."/>
            <person name="Sadowski N."/>
            <person name="Timp W."/>
            <person name="Ptitsyn A."/>
            <person name="Khanna P."/>
            <person name="Romanova D.Y."/>
            <person name="Williams P."/>
            <person name="Greenwood S.J."/>
            <person name="Moroz L.L."/>
            <person name="Walt D.R."/>
            <person name="Bodnar A.G."/>
        </authorList>
    </citation>
    <scope>NUCLEOTIDE SEQUENCE</scope>
    <source>
        <strain evidence="7">GMGI-L3</strain>
    </source>
</reference>
<evidence type="ECO:0000256" key="6">
    <source>
        <dbReference type="RuleBase" id="RU365102"/>
    </source>
</evidence>
<dbReference type="GO" id="GO:0032468">
    <property type="term" value="P:Golgi calcium ion homeostasis"/>
    <property type="evidence" value="ECO:0007669"/>
    <property type="project" value="TreeGrafter"/>
</dbReference>
<keyword evidence="5 6" id="KW-0472">Membrane</keyword>
<dbReference type="InterPro" id="IPR001727">
    <property type="entry name" value="GDT1-like"/>
</dbReference>
<comment type="caution">
    <text evidence="6">Lacks conserved residue(s) required for the propagation of feature annotation.</text>
</comment>
<dbReference type="Pfam" id="PF01169">
    <property type="entry name" value="GDT1"/>
    <property type="match status" value="1"/>
</dbReference>
<dbReference type="GO" id="GO:0032472">
    <property type="term" value="P:Golgi calcium ion transport"/>
    <property type="evidence" value="ECO:0007669"/>
    <property type="project" value="TreeGrafter"/>
</dbReference>
<dbReference type="GO" id="GO:0015085">
    <property type="term" value="F:calcium ion transmembrane transporter activity"/>
    <property type="evidence" value="ECO:0007669"/>
    <property type="project" value="TreeGrafter"/>
</dbReference>
<keyword evidence="6" id="KW-0732">Signal</keyword>
<feature type="chain" id="PRO_5035342529" description="GDT1 family protein" evidence="6">
    <location>
        <begin position="21"/>
        <end position="238"/>
    </location>
</feature>
<proteinExistence type="inferred from homology"/>
<keyword evidence="8" id="KW-1185">Reference proteome</keyword>
<accession>A0A8J5JZ34</accession>
<dbReference type="PANTHER" id="PTHR12608:SF1">
    <property type="entry name" value="TRANSMEMBRANE PROTEIN 165"/>
    <property type="match status" value="1"/>
</dbReference>
<evidence type="ECO:0000256" key="5">
    <source>
        <dbReference type="ARBA" id="ARBA00023136"/>
    </source>
</evidence>
<evidence type="ECO:0000313" key="8">
    <source>
        <dbReference type="Proteomes" id="UP000747542"/>
    </source>
</evidence>
<feature type="transmembrane region" description="Helical" evidence="6">
    <location>
        <begin position="74"/>
        <end position="96"/>
    </location>
</feature>
<sequence length="238" mass="26613">MSRIVWVVTLTTLFLGVVWADFHPIDVEPVMKKEQPDFEDDTGNGAVVHSGSGDRFPNSSHDTQDKKDASDVNFLNAFIAALSMIIVTELGDKTFFIAAIMAMNHPRVTVFSGAMFALAIMHMLSAMFGYVITWIPRVYTFYASSVLFAIFGLKMLREGWKMKPDEGQEELEEVQSDLRRREDDYSADSVNGDEAVYTPDSRESGEAMIHKVEKCIDVESSKTVGNGAFLFYFLASAF</sequence>
<feature type="transmembrane region" description="Helical" evidence="6">
    <location>
        <begin position="108"/>
        <end position="132"/>
    </location>
</feature>
<feature type="signal peptide" evidence="6">
    <location>
        <begin position="1"/>
        <end position="20"/>
    </location>
</feature>
<dbReference type="Proteomes" id="UP000747542">
    <property type="component" value="Unassembled WGS sequence"/>
</dbReference>
<dbReference type="GO" id="GO:0005384">
    <property type="term" value="F:manganese ion transmembrane transporter activity"/>
    <property type="evidence" value="ECO:0007669"/>
    <property type="project" value="TreeGrafter"/>
</dbReference>
<evidence type="ECO:0000256" key="1">
    <source>
        <dbReference type="ARBA" id="ARBA00004141"/>
    </source>
</evidence>
<dbReference type="GO" id="GO:0016020">
    <property type="term" value="C:membrane"/>
    <property type="evidence" value="ECO:0007669"/>
    <property type="project" value="UniProtKB-SubCell"/>
</dbReference>
<evidence type="ECO:0000313" key="7">
    <source>
        <dbReference type="EMBL" id="KAG7167267.1"/>
    </source>
</evidence>
<comment type="subcellular location">
    <subcellularLocation>
        <location evidence="1 6">Membrane</location>
        <topology evidence="1 6">Multi-pass membrane protein</topology>
    </subcellularLocation>
</comment>
<evidence type="ECO:0000256" key="3">
    <source>
        <dbReference type="ARBA" id="ARBA00022692"/>
    </source>
</evidence>
<comment type="caution">
    <text evidence="7">The sequence shown here is derived from an EMBL/GenBank/DDBJ whole genome shotgun (WGS) entry which is preliminary data.</text>
</comment>
<dbReference type="GO" id="GO:0005794">
    <property type="term" value="C:Golgi apparatus"/>
    <property type="evidence" value="ECO:0007669"/>
    <property type="project" value="TreeGrafter"/>
</dbReference>
<dbReference type="PROSITE" id="PS01214">
    <property type="entry name" value="UPF0016"/>
    <property type="match status" value="1"/>
</dbReference>
<dbReference type="AlphaFoldDB" id="A0A8J5JZ34"/>
<keyword evidence="3 6" id="KW-0812">Transmembrane</keyword>
<protein>
    <recommendedName>
        <fullName evidence="6">GDT1 family protein</fullName>
    </recommendedName>
</protein>
<organism evidence="7 8">
    <name type="scientific">Homarus americanus</name>
    <name type="common">American lobster</name>
    <dbReference type="NCBI Taxonomy" id="6706"/>
    <lineage>
        <taxon>Eukaryota</taxon>
        <taxon>Metazoa</taxon>
        <taxon>Ecdysozoa</taxon>
        <taxon>Arthropoda</taxon>
        <taxon>Crustacea</taxon>
        <taxon>Multicrustacea</taxon>
        <taxon>Malacostraca</taxon>
        <taxon>Eumalacostraca</taxon>
        <taxon>Eucarida</taxon>
        <taxon>Decapoda</taxon>
        <taxon>Pleocyemata</taxon>
        <taxon>Astacidea</taxon>
        <taxon>Nephropoidea</taxon>
        <taxon>Nephropidae</taxon>
        <taxon>Homarus</taxon>
    </lineage>
</organism>
<feature type="non-terminal residue" evidence="7">
    <location>
        <position position="1"/>
    </location>
</feature>
<dbReference type="EMBL" id="JAHLQT010021820">
    <property type="protein sequence ID" value="KAG7167267.1"/>
    <property type="molecule type" value="Genomic_DNA"/>
</dbReference>
<name>A0A8J5JZ34_HOMAM</name>
<gene>
    <name evidence="7" type="primary">Tmem165-L2</name>
    <name evidence="7" type="ORF">Hamer_G017177</name>
</gene>
<comment type="similarity">
    <text evidence="2 6">Belongs to the GDT1 family.</text>
</comment>